<feature type="region of interest" description="Disordered" evidence="1">
    <location>
        <begin position="1"/>
        <end position="43"/>
    </location>
</feature>
<comment type="caution">
    <text evidence="3">The sequence shown here is derived from an EMBL/GenBank/DDBJ whole genome shotgun (WGS) entry which is preliminary data.</text>
</comment>
<feature type="region of interest" description="Disordered" evidence="1">
    <location>
        <begin position="384"/>
        <end position="405"/>
    </location>
</feature>
<evidence type="ECO:0000313" key="4">
    <source>
        <dbReference type="Proteomes" id="UP000631114"/>
    </source>
</evidence>
<organism evidence="3 4">
    <name type="scientific">Coptis chinensis</name>
    <dbReference type="NCBI Taxonomy" id="261450"/>
    <lineage>
        <taxon>Eukaryota</taxon>
        <taxon>Viridiplantae</taxon>
        <taxon>Streptophyta</taxon>
        <taxon>Embryophyta</taxon>
        <taxon>Tracheophyta</taxon>
        <taxon>Spermatophyta</taxon>
        <taxon>Magnoliopsida</taxon>
        <taxon>Ranunculales</taxon>
        <taxon>Ranunculaceae</taxon>
        <taxon>Coptidoideae</taxon>
        <taxon>Coptis</taxon>
    </lineage>
</organism>
<evidence type="ECO:0000256" key="1">
    <source>
        <dbReference type="SAM" id="MobiDB-lite"/>
    </source>
</evidence>
<evidence type="ECO:0000313" key="3">
    <source>
        <dbReference type="EMBL" id="KAF9620101.1"/>
    </source>
</evidence>
<dbReference type="OrthoDB" id="1923043at2759"/>
<accession>A0A835ILD7</accession>
<feature type="compositionally biased region" description="Basic and acidic residues" evidence="1">
    <location>
        <begin position="12"/>
        <end position="21"/>
    </location>
</feature>
<evidence type="ECO:0000256" key="2">
    <source>
        <dbReference type="SAM" id="Phobius"/>
    </source>
</evidence>
<keyword evidence="2" id="KW-0472">Membrane</keyword>
<sequence>MPTFTSSVTLDRFLEPGEAKSTKRNMPTMEKKIFSPKASPSLYTTDTDVRKVSESLFSFPPPNGERHEMSPLKTLSQGDDSLCQEATQREVRNGSDTNGKAMSVTLPLLNRRDEVTLSYDKFNGFHNGKANNINLDGNGDSSMLVAISPDRDAVSEDFFDPQESMSVTSSVDTEDNIGSERTLKLTTPMAEFYDAYEELSTEGGRQTPLRDVEAELREIRLNLLMEIEVRKQAEETVEIMKSRWQRLGQRLALEGLTLPAVSTITVEDEKLEFDHAEELCQQISFAHAVSTSIGRVTAKAEAEMELEAKIELKDSEISRLRQRLHYYETVNREMSLRNQEAIEMAHRLRQSRKRKQRWIWSSVGVTFMLGSATLAWSFLSSTEGSPSTDPSHVLVGDTAANELPN</sequence>
<dbReference type="PANTHER" id="PTHR35490">
    <property type="entry name" value="BACTERIOPHAGE N4 ADSORPTION B PROTEIN"/>
    <property type="match status" value="1"/>
</dbReference>
<feature type="transmembrane region" description="Helical" evidence="2">
    <location>
        <begin position="358"/>
        <end position="379"/>
    </location>
</feature>
<dbReference type="AlphaFoldDB" id="A0A835ILD7"/>
<keyword evidence="2" id="KW-1133">Transmembrane helix</keyword>
<gene>
    <name evidence="3" type="ORF">IFM89_010751</name>
</gene>
<keyword evidence="4" id="KW-1185">Reference proteome</keyword>
<reference evidence="3 4" key="1">
    <citation type="submission" date="2020-10" db="EMBL/GenBank/DDBJ databases">
        <title>The Coptis chinensis genome and diversification of protoberbering-type alkaloids.</title>
        <authorList>
            <person name="Wang B."/>
            <person name="Shu S."/>
            <person name="Song C."/>
            <person name="Liu Y."/>
        </authorList>
    </citation>
    <scope>NUCLEOTIDE SEQUENCE [LARGE SCALE GENOMIC DNA]</scope>
    <source>
        <strain evidence="3">HL-2020</strain>
        <tissue evidence="3">Leaf</tissue>
    </source>
</reference>
<dbReference type="PANTHER" id="PTHR35490:SF2">
    <property type="entry name" value="BACTERIOPHAGE N4 ADSORPTION B PROTEIN"/>
    <property type="match status" value="1"/>
</dbReference>
<protein>
    <submittedName>
        <fullName evidence="3">Uncharacterized protein</fullName>
    </submittedName>
</protein>
<dbReference type="Proteomes" id="UP000631114">
    <property type="component" value="Unassembled WGS sequence"/>
</dbReference>
<dbReference type="EMBL" id="JADFTS010000002">
    <property type="protein sequence ID" value="KAF9620101.1"/>
    <property type="molecule type" value="Genomic_DNA"/>
</dbReference>
<name>A0A835ILD7_9MAGN</name>
<proteinExistence type="predicted"/>
<keyword evidence="2" id="KW-0812">Transmembrane</keyword>